<organism evidence="2 4">
    <name type="scientific">Peronospora matthiolae</name>
    <dbReference type="NCBI Taxonomy" id="2874970"/>
    <lineage>
        <taxon>Eukaryota</taxon>
        <taxon>Sar</taxon>
        <taxon>Stramenopiles</taxon>
        <taxon>Oomycota</taxon>
        <taxon>Peronosporomycetes</taxon>
        <taxon>Peronosporales</taxon>
        <taxon>Peronosporaceae</taxon>
        <taxon>Peronospora</taxon>
    </lineage>
</organism>
<dbReference type="AlphaFoldDB" id="A0AAV1T4I5"/>
<feature type="region of interest" description="Disordered" evidence="1">
    <location>
        <begin position="1"/>
        <end position="76"/>
    </location>
</feature>
<evidence type="ECO:0000313" key="4">
    <source>
        <dbReference type="Proteomes" id="UP001162060"/>
    </source>
</evidence>
<sequence length="106" mass="11417">MGKHRRHGPSLTSSEEEDTSTGEDETLVNLSGSRSSSRRRASNPAAQHSAGPSPDPIVIDTPSPSHDPPPPVDPVIPTVTIYLAQNFSEKRPTTRMVPSAPFWFAS</sequence>
<gene>
    <name evidence="3" type="ORF">PM001_LOCUS11865</name>
    <name evidence="2" type="ORF">PM001_LOCUS1387</name>
</gene>
<comment type="caution">
    <text evidence="2">The sequence shown here is derived from an EMBL/GenBank/DDBJ whole genome shotgun (WGS) entry which is preliminary data.</text>
</comment>
<protein>
    <submittedName>
        <fullName evidence="2">Uncharacterized protein</fullName>
    </submittedName>
</protein>
<evidence type="ECO:0000313" key="2">
    <source>
        <dbReference type="EMBL" id="CAK7897179.1"/>
    </source>
</evidence>
<accession>A0AAV1T4I5</accession>
<evidence type="ECO:0000256" key="1">
    <source>
        <dbReference type="SAM" id="MobiDB-lite"/>
    </source>
</evidence>
<reference evidence="2" key="1">
    <citation type="submission" date="2024-01" db="EMBL/GenBank/DDBJ databases">
        <authorList>
            <person name="Webb A."/>
        </authorList>
    </citation>
    <scope>NUCLEOTIDE SEQUENCE</scope>
    <source>
        <strain evidence="2">Pm1</strain>
    </source>
</reference>
<dbReference type="Proteomes" id="UP001162060">
    <property type="component" value="Unassembled WGS sequence"/>
</dbReference>
<dbReference type="EMBL" id="CAKLBY020000101">
    <property type="protein sequence ID" value="CAK7926715.1"/>
    <property type="molecule type" value="Genomic_DNA"/>
</dbReference>
<dbReference type="EMBL" id="CAKLBY020000014">
    <property type="protein sequence ID" value="CAK7897179.1"/>
    <property type="molecule type" value="Genomic_DNA"/>
</dbReference>
<feature type="compositionally biased region" description="Acidic residues" evidence="1">
    <location>
        <begin position="14"/>
        <end position="26"/>
    </location>
</feature>
<proteinExistence type="predicted"/>
<evidence type="ECO:0000313" key="3">
    <source>
        <dbReference type="EMBL" id="CAK7926715.1"/>
    </source>
</evidence>
<name>A0AAV1T4I5_9STRA</name>
<feature type="compositionally biased region" description="Pro residues" evidence="1">
    <location>
        <begin position="65"/>
        <end position="74"/>
    </location>
</feature>